<protein>
    <submittedName>
        <fullName evidence="1">Uncharacterized protein</fullName>
    </submittedName>
</protein>
<dbReference type="AlphaFoldDB" id="A0A165J612"/>
<dbReference type="InParanoid" id="A0A165J612"/>
<sequence length="51" mass="5663">MPKDVNWDTPIMLKPRDTPSASAVSRTLFKFAAKLDVHSPDAVGQNLVLPW</sequence>
<accession>A0A165J612</accession>
<dbReference type="EMBL" id="KV425974">
    <property type="protein sequence ID" value="KZV94380.1"/>
    <property type="molecule type" value="Genomic_DNA"/>
</dbReference>
<proteinExistence type="predicted"/>
<reference evidence="1 2" key="1">
    <citation type="journal article" date="2016" name="Mol. Biol. Evol.">
        <title>Comparative Genomics of Early-Diverging Mushroom-Forming Fungi Provides Insights into the Origins of Lignocellulose Decay Capabilities.</title>
        <authorList>
            <person name="Nagy L.G."/>
            <person name="Riley R."/>
            <person name="Tritt A."/>
            <person name="Adam C."/>
            <person name="Daum C."/>
            <person name="Floudas D."/>
            <person name="Sun H."/>
            <person name="Yadav J.S."/>
            <person name="Pangilinan J."/>
            <person name="Larsson K.H."/>
            <person name="Matsuura K."/>
            <person name="Barry K."/>
            <person name="Labutti K."/>
            <person name="Kuo R."/>
            <person name="Ohm R.A."/>
            <person name="Bhattacharya S.S."/>
            <person name="Shirouzu T."/>
            <person name="Yoshinaga Y."/>
            <person name="Martin F.M."/>
            <person name="Grigoriev I.V."/>
            <person name="Hibbett D.S."/>
        </authorList>
    </citation>
    <scope>NUCLEOTIDE SEQUENCE [LARGE SCALE GENOMIC DNA]</scope>
    <source>
        <strain evidence="1 2">HHB12029</strain>
    </source>
</reference>
<organism evidence="1 2">
    <name type="scientific">Exidia glandulosa HHB12029</name>
    <dbReference type="NCBI Taxonomy" id="1314781"/>
    <lineage>
        <taxon>Eukaryota</taxon>
        <taxon>Fungi</taxon>
        <taxon>Dikarya</taxon>
        <taxon>Basidiomycota</taxon>
        <taxon>Agaricomycotina</taxon>
        <taxon>Agaricomycetes</taxon>
        <taxon>Auriculariales</taxon>
        <taxon>Exidiaceae</taxon>
        <taxon>Exidia</taxon>
    </lineage>
</organism>
<name>A0A165J612_EXIGL</name>
<keyword evidence="2" id="KW-1185">Reference proteome</keyword>
<gene>
    <name evidence="1" type="ORF">EXIGLDRAFT_737126</name>
</gene>
<dbReference type="Proteomes" id="UP000077266">
    <property type="component" value="Unassembled WGS sequence"/>
</dbReference>
<evidence type="ECO:0000313" key="2">
    <source>
        <dbReference type="Proteomes" id="UP000077266"/>
    </source>
</evidence>
<evidence type="ECO:0000313" key="1">
    <source>
        <dbReference type="EMBL" id="KZV94380.1"/>
    </source>
</evidence>